<protein>
    <submittedName>
        <fullName evidence="1">Uncharacterized protein</fullName>
    </submittedName>
</protein>
<name>S3XI13_9BACT</name>
<reference evidence="1 2" key="1">
    <citation type="submission" date="2013-06" db="EMBL/GenBank/DDBJ databases">
        <title>The Genome Sequence of Campylobacter ureolyticus ACS-301-V-SCH3B.</title>
        <authorList>
            <consortium name="The Broad Institute Genomics Platform"/>
            <person name="Earl A."/>
            <person name="Ward D."/>
            <person name="Feldgarden M."/>
            <person name="Gevers D."/>
            <person name="Saerens B."/>
            <person name="Vaneechoutte M."/>
            <person name="Walker B."/>
            <person name="Young S."/>
            <person name="Zeng Q."/>
            <person name="Gargeya S."/>
            <person name="Fitzgerald M."/>
            <person name="Haas B."/>
            <person name="Abouelleil A."/>
            <person name="Allen A.W."/>
            <person name="Alvarado L."/>
            <person name="Arachchi H.M."/>
            <person name="Berlin A.M."/>
            <person name="Chapman S.B."/>
            <person name="Gainer-Dewar J."/>
            <person name="Goldberg J."/>
            <person name="Griggs A."/>
            <person name="Gujja S."/>
            <person name="Hansen M."/>
            <person name="Howarth C."/>
            <person name="Imamovic A."/>
            <person name="Ireland A."/>
            <person name="Larimer J."/>
            <person name="McCowan C."/>
            <person name="Murphy C."/>
            <person name="Pearson M."/>
            <person name="Poon T.W."/>
            <person name="Priest M."/>
            <person name="Roberts A."/>
            <person name="Saif S."/>
            <person name="Shea T."/>
            <person name="Sisk P."/>
            <person name="Sykes S."/>
            <person name="Wortman J."/>
            <person name="Nusbaum C."/>
            <person name="Birren B."/>
        </authorList>
    </citation>
    <scope>NUCLEOTIDE SEQUENCE [LARGE SCALE GENOMIC DNA]</scope>
    <source>
        <strain evidence="1 2">ACS-301-V-Sch3b</strain>
    </source>
</reference>
<accession>S3XI13</accession>
<comment type="caution">
    <text evidence="1">The sequence shown here is derived from an EMBL/GenBank/DDBJ whole genome shotgun (WGS) entry which is preliminary data.</text>
</comment>
<evidence type="ECO:0000313" key="2">
    <source>
        <dbReference type="Proteomes" id="UP000014539"/>
    </source>
</evidence>
<proteinExistence type="predicted"/>
<dbReference type="HOGENOM" id="CLU_1029278_0_0_7"/>
<sequence>MKKIVFLIFLALNLNAFTYDEIKSLYFKDVNCSKFEFKQSQQKFSVDDLNNAIENVDENKVLEILGSDKTLSFQNDSKGISPFIKNHKTTNSILMEDMLFCADERAFKFNVYVPAVLTDKNIGEDETIAILNEFFDEGLDKNTVFLYEDTGLLNLALGEEKFKVFDYLLDKNCLINDRLGMDIWFCFTKIFRDKNIALNIKTTHQKELLNLLNLQKYKTHRTFWLNLTKKVVKKGLNPKNLNYLYMTFEYLGDENSMKKLTDLGYKNDVK</sequence>
<dbReference type="RefSeq" id="WP_016646114.1">
    <property type="nucleotide sequence ID" value="NZ_KE340326.1"/>
</dbReference>
<organism evidence="1 2">
    <name type="scientific">Campylobacter ureolyticus ACS-301-V-Sch3b</name>
    <dbReference type="NCBI Taxonomy" id="883165"/>
    <lineage>
        <taxon>Bacteria</taxon>
        <taxon>Pseudomonadati</taxon>
        <taxon>Campylobacterota</taxon>
        <taxon>Epsilonproteobacteria</taxon>
        <taxon>Campylobacterales</taxon>
        <taxon>Campylobacteraceae</taxon>
        <taxon>Campylobacter</taxon>
    </lineage>
</organism>
<dbReference type="AlphaFoldDB" id="S3XI13"/>
<evidence type="ECO:0000313" key="1">
    <source>
        <dbReference type="EMBL" id="EPH10479.1"/>
    </source>
</evidence>
<dbReference type="PATRIC" id="fig|883165.3.peg.264"/>
<keyword evidence="2" id="KW-1185">Reference proteome</keyword>
<dbReference type="Proteomes" id="UP000014539">
    <property type="component" value="Unassembled WGS sequence"/>
</dbReference>
<gene>
    <name evidence="1" type="ORF">HMPREF9309_00258</name>
</gene>
<dbReference type="EMBL" id="AGYD01000001">
    <property type="protein sequence ID" value="EPH10479.1"/>
    <property type="molecule type" value="Genomic_DNA"/>
</dbReference>